<evidence type="ECO:0000313" key="1">
    <source>
        <dbReference type="EMBL" id="KGN29698.1"/>
    </source>
</evidence>
<evidence type="ECO:0000313" key="2">
    <source>
        <dbReference type="Proteomes" id="UP000030002"/>
    </source>
</evidence>
<organism evidence="1 2">
    <name type="scientific">Knoellia sinensis KCTC 19936</name>
    <dbReference type="NCBI Taxonomy" id="1385520"/>
    <lineage>
        <taxon>Bacteria</taxon>
        <taxon>Bacillati</taxon>
        <taxon>Actinomycetota</taxon>
        <taxon>Actinomycetes</taxon>
        <taxon>Micrococcales</taxon>
        <taxon>Intrasporangiaceae</taxon>
        <taxon>Knoellia</taxon>
    </lineage>
</organism>
<accession>A0A0A0IY34</accession>
<protein>
    <submittedName>
        <fullName evidence="1">Uncharacterized protein</fullName>
    </submittedName>
</protein>
<dbReference type="EMBL" id="AVPJ01000032">
    <property type="protein sequence ID" value="KGN29698.1"/>
    <property type="molecule type" value="Genomic_DNA"/>
</dbReference>
<sequence>MVDRVIETVRPKTERVVERQVVEVPIEHRPKTPREFAVVLFDLSARLDMGRIYDRDLPEIDEAMSHALTSLVRRLKAR</sequence>
<dbReference type="Proteomes" id="UP000030002">
    <property type="component" value="Unassembled WGS sequence"/>
</dbReference>
<comment type="caution">
    <text evidence="1">The sequence shown here is derived from an EMBL/GenBank/DDBJ whole genome shotgun (WGS) entry which is preliminary data.</text>
</comment>
<dbReference type="AlphaFoldDB" id="A0A0A0IY34"/>
<keyword evidence="2" id="KW-1185">Reference proteome</keyword>
<gene>
    <name evidence="1" type="ORF">N802_11550</name>
</gene>
<name>A0A0A0IY34_9MICO</name>
<reference evidence="1 2" key="1">
    <citation type="submission" date="2013-08" db="EMBL/GenBank/DDBJ databases">
        <title>The genome sequence of Knoellia sinensis.</title>
        <authorList>
            <person name="Zhu W."/>
            <person name="Wang G."/>
        </authorList>
    </citation>
    <scope>NUCLEOTIDE SEQUENCE [LARGE SCALE GENOMIC DNA]</scope>
    <source>
        <strain evidence="1 2">KCTC 19936</strain>
    </source>
</reference>
<proteinExistence type="predicted"/>
<dbReference type="OrthoDB" id="5193195at2"/>